<keyword evidence="1" id="KW-0548">Nucleotidyltransferase</keyword>
<name>A0A1G7EB73_9FLAO</name>
<dbReference type="InterPro" id="IPR003329">
    <property type="entry name" value="Cytidylyl_trans"/>
</dbReference>
<keyword evidence="2" id="KW-1185">Reference proteome</keyword>
<dbReference type="PANTHER" id="PTHR21485:SF6">
    <property type="entry name" value="N-ACYLNEURAMINATE CYTIDYLYLTRANSFERASE-RELATED"/>
    <property type="match status" value="1"/>
</dbReference>
<dbReference type="InterPro" id="IPR050793">
    <property type="entry name" value="CMP-NeuNAc_synthase"/>
</dbReference>
<dbReference type="CDD" id="cd02513">
    <property type="entry name" value="CMP-NeuAc_Synthase"/>
    <property type="match status" value="1"/>
</dbReference>
<sequence length="220" mass="25074">MKKIAIIPARGGSKRLPGKNVKKLGEIPLLAHSILYAQNSKEIDRVLVSTDSDEIKHTAEKWNAEVIDRPEELAGDYTPTVEVLKHVLMQIEIENSDYVITLQPTNPLRPAGLLEEALAIFREKHLDSLFTVSENRHKLGKIINDRFQPFNYAFGQRSQDMEKLYYENGLLYITRADVVLDGNIITENAYPMTVSHPFALVDIDTQEDFDYASYLLNKQN</sequence>
<reference evidence="1 2" key="1">
    <citation type="submission" date="2016-10" db="EMBL/GenBank/DDBJ databases">
        <authorList>
            <person name="de Groot N.N."/>
        </authorList>
    </citation>
    <scope>NUCLEOTIDE SEQUENCE [LARGE SCALE GENOMIC DNA]</scope>
    <source>
        <strain evidence="1 2">DSM 24015</strain>
    </source>
</reference>
<gene>
    <name evidence="1" type="ORF">SAMN05421544_1156</name>
</gene>
<dbReference type="PANTHER" id="PTHR21485">
    <property type="entry name" value="HAD SUPERFAMILY MEMBERS CMAS AND KDSC"/>
    <property type="match status" value="1"/>
</dbReference>
<dbReference type="SUPFAM" id="SSF53448">
    <property type="entry name" value="Nucleotide-diphospho-sugar transferases"/>
    <property type="match status" value="1"/>
</dbReference>
<evidence type="ECO:0000313" key="1">
    <source>
        <dbReference type="EMBL" id="SDE60893.1"/>
    </source>
</evidence>
<dbReference type="Gene3D" id="3.90.550.10">
    <property type="entry name" value="Spore Coat Polysaccharide Biosynthesis Protein SpsA, Chain A"/>
    <property type="match status" value="1"/>
</dbReference>
<accession>A0A1G7EB73</accession>
<proteinExistence type="predicted"/>
<dbReference type="AlphaFoldDB" id="A0A1G7EB73"/>
<dbReference type="EMBL" id="FNAS01000015">
    <property type="protein sequence ID" value="SDE60893.1"/>
    <property type="molecule type" value="Genomic_DNA"/>
</dbReference>
<dbReference type="GO" id="GO:0008781">
    <property type="term" value="F:N-acylneuraminate cytidylyltransferase activity"/>
    <property type="evidence" value="ECO:0007669"/>
    <property type="project" value="TreeGrafter"/>
</dbReference>
<dbReference type="Pfam" id="PF02348">
    <property type="entry name" value="CTP_transf_3"/>
    <property type="match status" value="1"/>
</dbReference>
<dbReference type="InterPro" id="IPR029044">
    <property type="entry name" value="Nucleotide-diphossugar_trans"/>
</dbReference>
<evidence type="ECO:0000313" key="2">
    <source>
        <dbReference type="Proteomes" id="UP000198517"/>
    </source>
</evidence>
<dbReference type="Proteomes" id="UP000198517">
    <property type="component" value="Unassembled WGS sequence"/>
</dbReference>
<dbReference type="OrthoDB" id="9805604at2"/>
<protein>
    <submittedName>
        <fullName evidence="1">N-acylneuraminate cytidylyltransferase</fullName>
    </submittedName>
</protein>
<keyword evidence="1" id="KW-0808">Transferase</keyword>
<dbReference type="RefSeq" id="WP_092737312.1">
    <property type="nucleotide sequence ID" value="NZ_FNAS01000015.1"/>
</dbReference>
<dbReference type="STRING" id="1071918.SAMN05421544_1156"/>
<organism evidence="1 2">
    <name type="scientific">Riemerella columbipharyngis</name>
    <dbReference type="NCBI Taxonomy" id="1071918"/>
    <lineage>
        <taxon>Bacteria</taxon>
        <taxon>Pseudomonadati</taxon>
        <taxon>Bacteroidota</taxon>
        <taxon>Flavobacteriia</taxon>
        <taxon>Flavobacteriales</taxon>
        <taxon>Weeksellaceae</taxon>
        <taxon>Riemerella</taxon>
    </lineage>
</organism>